<feature type="compositionally biased region" description="Pro residues" evidence="1">
    <location>
        <begin position="237"/>
        <end position="248"/>
    </location>
</feature>
<feature type="compositionally biased region" description="Low complexity" evidence="1">
    <location>
        <begin position="281"/>
        <end position="296"/>
    </location>
</feature>
<protein>
    <submittedName>
        <fullName evidence="2">Protein phosphatase CheZ</fullName>
        <ecNumber evidence="2">3.6.1.-</ecNumber>
    </submittedName>
</protein>
<dbReference type="KEGG" id="gso:PH603_04420"/>
<feature type="compositionally biased region" description="Basic and acidic residues" evidence="1">
    <location>
        <begin position="266"/>
        <end position="280"/>
    </location>
</feature>
<dbReference type="Gene3D" id="1.10.287.500">
    <property type="entry name" value="Helix hairpin bin"/>
    <property type="match status" value="1"/>
</dbReference>
<dbReference type="EC" id="3.6.1.-" evidence="2"/>
<gene>
    <name evidence="2" type="ORF">PH603_04420</name>
</gene>
<dbReference type="GO" id="GO:0009288">
    <property type="term" value="C:bacterial-type flagellum"/>
    <property type="evidence" value="ECO:0007669"/>
    <property type="project" value="InterPro"/>
</dbReference>
<organism evidence="2 3">
    <name type="scientific">Gimibacter soli</name>
    <dbReference type="NCBI Taxonomy" id="3024400"/>
    <lineage>
        <taxon>Bacteria</taxon>
        <taxon>Pseudomonadati</taxon>
        <taxon>Pseudomonadota</taxon>
        <taxon>Alphaproteobacteria</taxon>
        <taxon>Kordiimonadales</taxon>
        <taxon>Temperatibacteraceae</taxon>
        <taxon>Gimibacter</taxon>
    </lineage>
</organism>
<feature type="compositionally biased region" description="Pro residues" evidence="1">
    <location>
        <begin position="219"/>
        <end position="229"/>
    </location>
</feature>
<accession>A0AAE9XPW3</accession>
<dbReference type="Proteomes" id="UP001217500">
    <property type="component" value="Chromosome"/>
</dbReference>
<dbReference type="GO" id="GO:0050920">
    <property type="term" value="P:regulation of chemotaxis"/>
    <property type="evidence" value="ECO:0007669"/>
    <property type="project" value="InterPro"/>
</dbReference>
<evidence type="ECO:0000256" key="1">
    <source>
        <dbReference type="SAM" id="MobiDB-lite"/>
    </source>
</evidence>
<dbReference type="EMBL" id="CP116805">
    <property type="protein sequence ID" value="WCL55002.1"/>
    <property type="molecule type" value="Genomic_DNA"/>
</dbReference>
<name>A0AAE9XPW3_9PROT</name>
<dbReference type="AlphaFoldDB" id="A0AAE9XPW3"/>
<dbReference type="InterPro" id="IPR007439">
    <property type="entry name" value="Chemotax_Pase_CheZ"/>
</dbReference>
<keyword evidence="2" id="KW-0378">Hydrolase</keyword>
<proteinExistence type="predicted"/>
<dbReference type="GO" id="GO:0016787">
    <property type="term" value="F:hydrolase activity"/>
    <property type="evidence" value="ECO:0007669"/>
    <property type="project" value="UniProtKB-KW"/>
</dbReference>
<dbReference type="SUPFAM" id="SSF75708">
    <property type="entry name" value="Chemotaxis phosphatase CheZ"/>
    <property type="match status" value="1"/>
</dbReference>
<reference evidence="2" key="1">
    <citation type="submission" date="2023-01" db="EMBL/GenBank/DDBJ databases">
        <title>The genome sequence of Kordiimonadaceae bacterium 6D33.</title>
        <authorList>
            <person name="Liu Y."/>
        </authorList>
    </citation>
    <scope>NUCLEOTIDE SEQUENCE</scope>
    <source>
        <strain evidence="2">6D33</strain>
    </source>
</reference>
<evidence type="ECO:0000313" key="3">
    <source>
        <dbReference type="Proteomes" id="UP001217500"/>
    </source>
</evidence>
<dbReference type="Pfam" id="PF04344">
    <property type="entry name" value="CheZ"/>
    <property type="match status" value="1"/>
</dbReference>
<feature type="region of interest" description="Disordered" evidence="1">
    <location>
        <begin position="211"/>
        <end position="321"/>
    </location>
</feature>
<sequence length="321" mass="34427">MLADELPRQIELLVDNLRKNRTSSLSLTDVASVTEVLIGTMNAFFRSIDTSIYRECRALSEYIQNARVEIASLQPGDLENSRIPRAGLELDAIVQHTEEATNTIMSAAEEIMALDTSDMDAYQNTVNDAVMRIFEACSFQDITGQRISKVVETLAHIEQRVMELRGLLGVTEDDVKRVVEPEETGDKGLLHGPALRGEGIDQSAVDALMSPTAAAPAAEPEPAPAPAPKPAAAKPAAPKPEPPKPVPPRQLDKMFEEDFDPVADLAAKEEAKKAEEEKKAAAAAATVAAATAAAAASDEEEEIDLPAGEEVSQDDIDALFS</sequence>
<evidence type="ECO:0000313" key="2">
    <source>
        <dbReference type="EMBL" id="WCL55002.1"/>
    </source>
</evidence>
<feature type="compositionally biased region" description="Acidic residues" evidence="1">
    <location>
        <begin position="311"/>
        <end position="321"/>
    </location>
</feature>
<keyword evidence="3" id="KW-1185">Reference proteome</keyword>
<dbReference type="RefSeq" id="WP_289504749.1">
    <property type="nucleotide sequence ID" value="NZ_CP116805.1"/>
</dbReference>